<feature type="chain" id="PRO_5030605641" evidence="8">
    <location>
        <begin position="29"/>
        <end position="433"/>
    </location>
</feature>
<dbReference type="GO" id="GO:0042597">
    <property type="term" value="C:periplasmic space"/>
    <property type="evidence" value="ECO:0007669"/>
    <property type="project" value="UniProtKB-SubCell"/>
</dbReference>
<dbReference type="SUPFAM" id="SSF53850">
    <property type="entry name" value="Periplasmic binding protein-like II"/>
    <property type="match status" value="1"/>
</dbReference>
<keyword evidence="3" id="KW-1003">Cell membrane</keyword>
<name>A0A7T1AN73_ATRLM</name>
<dbReference type="InterPro" id="IPR006059">
    <property type="entry name" value="SBP"/>
</dbReference>
<dbReference type="KEGG" id="alam:RT761_02233"/>
<evidence type="ECO:0000256" key="4">
    <source>
        <dbReference type="ARBA" id="ARBA00022729"/>
    </source>
</evidence>
<dbReference type="PANTHER" id="PTHR43649:SF33">
    <property type="entry name" value="POLYGALACTURONAN_RHAMNOGALACTURONAN-BINDING PROTEIN YTCQ"/>
    <property type="match status" value="1"/>
</dbReference>
<keyword evidence="4 8" id="KW-0732">Signal</keyword>
<comment type="subcellular location">
    <subcellularLocation>
        <location evidence="1">Periplasm</location>
    </subcellularLocation>
</comment>
<keyword evidence="6" id="KW-0564">Palmitate</keyword>
<keyword evidence="5" id="KW-0472">Membrane</keyword>
<evidence type="ECO:0000256" key="1">
    <source>
        <dbReference type="ARBA" id="ARBA00004418"/>
    </source>
</evidence>
<evidence type="ECO:0000256" key="8">
    <source>
        <dbReference type="SAM" id="SignalP"/>
    </source>
</evidence>
<dbReference type="InterPro" id="IPR050490">
    <property type="entry name" value="Bact_solute-bd_prot1"/>
</dbReference>
<dbReference type="Gene3D" id="3.40.190.10">
    <property type="entry name" value="Periplasmic binding protein-like II"/>
    <property type="match status" value="2"/>
</dbReference>
<protein>
    <submittedName>
        <fullName evidence="9">Multiple sugar-binding protein</fullName>
    </submittedName>
</protein>
<evidence type="ECO:0000256" key="7">
    <source>
        <dbReference type="ARBA" id="ARBA00023288"/>
    </source>
</evidence>
<proteinExistence type="inferred from homology"/>
<accession>A0A7T1AN73</accession>
<evidence type="ECO:0000256" key="2">
    <source>
        <dbReference type="ARBA" id="ARBA00008520"/>
    </source>
</evidence>
<evidence type="ECO:0000256" key="3">
    <source>
        <dbReference type="ARBA" id="ARBA00022475"/>
    </source>
</evidence>
<evidence type="ECO:0000256" key="6">
    <source>
        <dbReference type="ARBA" id="ARBA00023139"/>
    </source>
</evidence>
<dbReference type="PANTHER" id="PTHR43649">
    <property type="entry name" value="ARABINOSE-BINDING PROTEIN-RELATED"/>
    <property type="match status" value="1"/>
</dbReference>
<comment type="similarity">
    <text evidence="2">Belongs to the bacterial solute-binding protein 1 family.</text>
</comment>
<keyword evidence="7" id="KW-0449">Lipoprotein</keyword>
<organism evidence="9 10">
    <name type="scientific">Atribacter laminatus</name>
    <dbReference type="NCBI Taxonomy" id="2847778"/>
    <lineage>
        <taxon>Bacteria</taxon>
        <taxon>Pseudomonadati</taxon>
        <taxon>Atribacterota</taxon>
        <taxon>Atribacteria</taxon>
        <taxon>Atribacterales</taxon>
        <taxon>Atribacteraceae</taxon>
        <taxon>Atribacter</taxon>
    </lineage>
</organism>
<dbReference type="RefSeq" id="WP_218111494.1">
    <property type="nucleotide sequence ID" value="NZ_CP065383.1"/>
</dbReference>
<evidence type="ECO:0000313" key="9">
    <source>
        <dbReference type="EMBL" id="QPM69005.1"/>
    </source>
</evidence>
<sequence length="433" mass="49195">MNTTSKKSLLIFCLVLLISISFCSISLAAGKTLVFIAGPQGNVLWEQLIPQWEEKTGNKIEFINVPREEFDAFLKSRIAAESQIDLIMYDPQFHLDYYKRDIPADITNAFSDSKYPNIREDRFKQGALDFKRMAGKIYYIPINLMMTVYYYNKDIYEKYGIEVPKTIEDEEQIATKLAGTDIIPMAYAGKEIWWNPMQYYRLLPMLTAGNSTEFAEATIRGDIKWTSPFYVRGLEIMKWEMDKGIFTKESLGLDYNTLTTLFLQGKVATIYQGSWFYSEQLRPSLTEDFHLGVAPIPSLSPGIGQPCGCADVNISVYSKTENLDEALDFIDFAVSKESAELASKYFFSAIEGVLPSDPVLAEIVKMYDGIPIAHLVDHLWEPEITEAFKSQLQRLLLGDTTPIDVANYIQDVQDTLIEEGKDFGAILGKNYSY</sequence>
<feature type="signal peptide" evidence="8">
    <location>
        <begin position="1"/>
        <end position="28"/>
    </location>
</feature>
<evidence type="ECO:0000256" key="5">
    <source>
        <dbReference type="ARBA" id="ARBA00023136"/>
    </source>
</evidence>
<dbReference type="AlphaFoldDB" id="A0A7T1AN73"/>
<evidence type="ECO:0000313" key="10">
    <source>
        <dbReference type="Proteomes" id="UP000594463"/>
    </source>
</evidence>
<dbReference type="Pfam" id="PF01547">
    <property type="entry name" value="SBP_bac_1"/>
    <property type="match status" value="1"/>
</dbReference>
<dbReference type="EMBL" id="CP065383">
    <property type="protein sequence ID" value="QPM69005.1"/>
    <property type="molecule type" value="Genomic_DNA"/>
</dbReference>
<dbReference type="Proteomes" id="UP000594463">
    <property type="component" value="Chromosome"/>
</dbReference>
<gene>
    <name evidence="9" type="primary">msmE_2</name>
    <name evidence="9" type="ORF">RT761_02233</name>
</gene>
<keyword evidence="10" id="KW-1185">Reference proteome</keyword>
<reference evidence="9 10" key="1">
    <citation type="journal article" date="2021" name="Nat. Commun.">
        <title>Isolation of a member of the candidate phylum Atribacteria reveals a unique cell membrane structure.</title>
        <authorList>
            <person name="Taiki K."/>
            <person name="Nobu M.K."/>
            <person name="Kusada H."/>
            <person name="Meng X.-Y."/>
            <person name="Hosoki N."/>
            <person name="Uematsu K."/>
            <person name="Yoshioka H."/>
            <person name="Kamagata Y."/>
            <person name="Tamaki H."/>
        </authorList>
    </citation>
    <scope>NUCLEOTIDE SEQUENCE [LARGE SCALE GENOMIC DNA]</scope>
    <source>
        <strain evidence="9 10">RT761</strain>
    </source>
</reference>